<keyword evidence="3" id="KW-1185">Reference proteome</keyword>
<proteinExistence type="predicted"/>
<protein>
    <recommendedName>
        <fullName evidence="4">PEP-CTERM protein-sorting domain-containing protein</fullName>
    </recommendedName>
</protein>
<comment type="caution">
    <text evidence="2">The sequence shown here is derived from an EMBL/GenBank/DDBJ whole genome shotgun (WGS) entry which is preliminary data.</text>
</comment>
<dbReference type="Proteomes" id="UP001180536">
    <property type="component" value="Unassembled WGS sequence"/>
</dbReference>
<gene>
    <name evidence="2" type="ORF">J2X16_000192</name>
</gene>
<organism evidence="2 3">
    <name type="scientific">Pelomonas aquatica</name>
    <dbReference type="NCBI Taxonomy" id="431058"/>
    <lineage>
        <taxon>Bacteria</taxon>
        <taxon>Pseudomonadati</taxon>
        <taxon>Pseudomonadota</taxon>
        <taxon>Betaproteobacteria</taxon>
        <taxon>Burkholderiales</taxon>
        <taxon>Sphaerotilaceae</taxon>
        <taxon>Roseateles</taxon>
    </lineage>
</organism>
<keyword evidence="1" id="KW-0732">Signal</keyword>
<evidence type="ECO:0000256" key="1">
    <source>
        <dbReference type="SAM" id="SignalP"/>
    </source>
</evidence>
<evidence type="ECO:0008006" key="4">
    <source>
        <dbReference type="Google" id="ProtNLM"/>
    </source>
</evidence>
<accession>A0ABU1Z4C7</accession>
<evidence type="ECO:0000313" key="3">
    <source>
        <dbReference type="Proteomes" id="UP001180536"/>
    </source>
</evidence>
<evidence type="ECO:0000313" key="2">
    <source>
        <dbReference type="EMBL" id="MDR7294871.1"/>
    </source>
</evidence>
<name>A0ABU1Z4C7_9BURK</name>
<dbReference type="EMBL" id="JAVDXQ010000001">
    <property type="protein sequence ID" value="MDR7294871.1"/>
    <property type="molecule type" value="Genomic_DNA"/>
</dbReference>
<sequence>MNRRLALPLLVALVAASQVLAATPTAEAPFYLRQNNSANSGNHATGDLIVWGIQNVKPPADTPSAYVYGTSGICPSGKVCDSFASDPDWLKQRLFERDWTLLPHQYYASRPYDPALTGNWRLLLSTNANFSGAINLTTPTLGNVGAMPFVASMTVSGAGLTPTISWTLPTSTPDGINQMRVRVQDTSHPITVESRAGADYSFQQANLIWQSPVLSSPGFMLPEGVLQYGTSYAISIDLAHTRSGGTFAGTVDSRSSSYFDFTPINPATLPAGVGNIALPTMKPVPTTSGLLAGPVYSFNVADVGPEHITFIDPVVATGFSYAIGGTDPNFKAVQVASNVGDGLYEVWTWDGGAWQKSADAIAAGTSFDFTAHGFAAGVDRFQIRGIEASANVNAFDVTGFVTGLSFVAEGNFTGTMQAITVEAIPEPATWALWLAGAAALLTWRRRQA</sequence>
<reference evidence="2 3" key="1">
    <citation type="submission" date="2023-07" db="EMBL/GenBank/DDBJ databases">
        <title>Sorghum-associated microbial communities from plants grown in Nebraska, USA.</title>
        <authorList>
            <person name="Schachtman D."/>
        </authorList>
    </citation>
    <scope>NUCLEOTIDE SEQUENCE [LARGE SCALE GENOMIC DNA]</scope>
    <source>
        <strain evidence="2 3">BE310</strain>
    </source>
</reference>
<feature type="chain" id="PRO_5046785467" description="PEP-CTERM protein-sorting domain-containing protein" evidence="1">
    <location>
        <begin position="22"/>
        <end position="448"/>
    </location>
</feature>
<feature type="signal peptide" evidence="1">
    <location>
        <begin position="1"/>
        <end position="21"/>
    </location>
</feature>